<dbReference type="Proteomes" id="UP000183940">
    <property type="component" value="Unassembled WGS sequence"/>
</dbReference>
<name>A0A1L9QQG1_9CYAN</name>
<sequence length="640" mass="70410">MIEPQMSPYGSWKSPITSDLIVAGAIALGGPRLDADCLYWSEGRPSEGGRSVIVQCTSNGQIQDVTPASYNVRTRVHEYGGGASLIDAGTIYFVNFADQRLYRQPVGEDPQPVTGESQCCYADFRLDSRRNSLVSVQEDHSAEGEAVNRIVSIDLETGASTTLTEGYDFYASPRLSPDGSQLCWICWNHPNMPWDGTELWVAPVNEKGTLGTATLVAGSTTESIFEPQWSPDGVLYFVSDRTNWWNLYRWDGRSIDALYPKAAEFGLPQWVFGMSTYTFADAETIICIYSENGNDTLAKLNTSSKTLEVIPTPYSSLSAPQVQGNQIILLAASATQPSALIQLDLSGENLEIIYKSSQLEIDPGYLSVPEAISFPTENGLTAYGFYYPPQNKDYQAPEGEKPPLLVKSHGGPTASTSSRFNLKLQYWTSRGFAILDVNYGGSTGYGREYRKRLDSSWGIVDVDDCANGAKYLAEQGKVDENRLAISGGSAGGYTTLCALTFRDTFQAGASYYGVSDLEALATDTHKFESRYLDGLIGPYPERKDVYIERSPIHFTQQLSCPVAFFQGLEDKVVPPNQAEMMVNALKEKGLPVAYVAFEGEQHGFRKAENIKRALDGEFYFYSRVFGFEVADKGGEIEIEG</sequence>
<dbReference type="InterPro" id="IPR050585">
    <property type="entry name" value="Xaa-Pro_dipeptidyl-ppase/CocE"/>
</dbReference>
<accession>A0A1L9QQG1</accession>
<feature type="domain" description="Peptidase S9 prolyl oligopeptidase catalytic" evidence="1">
    <location>
        <begin position="419"/>
        <end position="626"/>
    </location>
</feature>
<organism evidence="2 3">
    <name type="scientific">Roseofilum reptotaenium AO1-A</name>
    <dbReference type="NCBI Taxonomy" id="1925591"/>
    <lineage>
        <taxon>Bacteria</taxon>
        <taxon>Bacillati</taxon>
        <taxon>Cyanobacteriota</taxon>
        <taxon>Cyanophyceae</taxon>
        <taxon>Desertifilales</taxon>
        <taxon>Desertifilaceae</taxon>
        <taxon>Roseofilum</taxon>
    </lineage>
</organism>
<dbReference type="PANTHER" id="PTHR43056">
    <property type="entry name" value="PEPTIDASE S9 PROLYL OLIGOPEPTIDASE"/>
    <property type="match status" value="1"/>
</dbReference>
<dbReference type="PANTHER" id="PTHR43056:SF5">
    <property type="entry name" value="PEPTIDASE S9 PROLYL OLIGOPEPTIDASE CATALYTIC DOMAIN-CONTAINING PROTEIN"/>
    <property type="match status" value="1"/>
</dbReference>
<dbReference type="AlphaFoldDB" id="A0A1L9QQG1"/>
<evidence type="ECO:0000259" key="1">
    <source>
        <dbReference type="Pfam" id="PF00326"/>
    </source>
</evidence>
<keyword evidence="3" id="KW-1185">Reference proteome</keyword>
<evidence type="ECO:0000313" key="3">
    <source>
        <dbReference type="Proteomes" id="UP000183940"/>
    </source>
</evidence>
<dbReference type="InterPro" id="IPR001375">
    <property type="entry name" value="Peptidase_S9_cat"/>
</dbReference>
<dbReference type="SUPFAM" id="SSF53474">
    <property type="entry name" value="alpha/beta-Hydrolases"/>
    <property type="match status" value="1"/>
</dbReference>
<gene>
    <name evidence="2" type="ORF">BI308_14305</name>
</gene>
<dbReference type="EMBL" id="MLAW01000024">
    <property type="protein sequence ID" value="OJJ24920.1"/>
    <property type="molecule type" value="Genomic_DNA"/>
</dbReference>
<dbReference type="InterPro" id="IPR011659">
    <property type="entry name" value="WD40"/>
</dbReference>
<reference evidence="2" key="1">
    <citation type="submission" date="2016-10" db="EMBL/GenBank/DDBJ databases">
        <title>CRISPR-Cas defence system in Roseofilum reptotaenium: evidence of a bacteriophage-cyanobacterium arms race in the coral black band disease.</title>
        <authorList>
            <person name="Buerger P."/>
            <person name="Wood-Charlson E.M."/>
            <person name="Weynberg K.D."/>
            <person name="Willis B."/>
            <person name="Van Oppen M.J."/>
        </authorList>
    </citation>
    <scope>NUCLEOTIDE SEQUENCE [LARGE SCALE GENOMIC DNA]</scope>
    <source>
        <strain evidence="2">AO1-A</strain>
    </source>
</reference>
<proteinExistence type="predicted"/>
<dbReference type="Pfam" id="PF07676">
    <property type="entry name" value="PD40"/>
    <property type="match status" value="1"/>
</dbReference>
<dbReference type="InterPro" id="IPR029058">
    <property type="entry name" value="AB_hydrolase_fold"/>
</dbReference>
<dbReference type="GO" id="GO:0008236">
    <property type="term" value="F:serine-type peptidase activity"/>
    <property type="evidence" value="ECO:0007669"/>
    <property type="project" value="InterPro"/>
</dbReference>
<dbReference type="InterPro" id="IPR011042">
    <property type="entry name" value="6-blade_b-propeller_TolB-like"/>
</dbReference>
<dbReference type="GO" id="GO:0006508">
    <property type="term" value="P:proteolysis"/>
    <property type="evidence" value="ECO:0007669"/>
    <property type="project" value="InterPro"/>
</dbReference>
<comment type="caution">
    <text evidence="2">The sequence shown here is derived from an EMBL/GenBank/DDBJ whole genome shotgun (WGS) entry which is preliminary data.</text>
</comment>
<protein>
    <submittedName>
        <fullName evidence="2">Peptidase</fullName>
    </submittedName>
</protein>
<dbReference type="Pfam" id="PF00326">
    <property type="entry name" value="Peptidase_S9"/>
    <property type="match status" value="1"/>
</dbReference>
<evidence type="ECO:0000313" key="2">
    <source>
        <dbReference type="EMBL" id="OJJ24920.1"/>
    </source>
</evidence>
<dbReference type="Gene3D" id="2.120.10.30">
    <property type="entry name" value="TolB, C-terminal domain"/>
    <property type="match status" value="1"/>
</dbReference>
<dbReference type="Gene3D" id="3.40.50.1820">
    <property type="entry name" value="alpha/beta hydrolase"/>
    <property type="match status" value="1"/>
</dbReference>
<dbReference type="SUPFAM" id="SSF82171">
    <property type="entry name" value="DPP6 N-terminal domain-like"/>
    <property type="match status" value="1"/>
</dbReference>
<dbReference type="STRING" id="1925591.BI308_14305"/>